<feature type="non-terminal residue" evidence="2">
    <location>
        <position position="118"/>
    </location>
</feature>
<dbReference type="GO" id="GO:0016788">
    <property type="term" value="F:hydrolase activity, acting on ester bonds"/>
    <property type="evidence" value="ECO:0007669"/>
    <property type="project" value="InterPro"/>
</dbReference>
<evidence type="ECO:0000313" key="3">
    <source>
        <dbReference type="Proteomes" id="UP000191418"/>
    </source>
</evidence>
<feature type="domain" description="HNH nuclease" evidence="1">
    <location>
        <begin position="67"/>
        <end position="115"/>
    </location>
</feature>
<dbReference type="Pfam" id="PF07463">
    <property type="entry name" value="NUMOD4"/>
    <property type="match status" value="1"/>
</dbReference>
<organism evidence="2 3">
    <name type="scientific">Oceanospirillum multiglobuliferum</name>
    <dbReference type="NCBI Taxonomy" id="64969"/>
    <lineage>
        <taxon>Bacteria</taxon>
        <taxon>Pseudomonadati</taxon>
        <taxon>Pseudomonadota</taxon>
        <taxon>Gammaproteobacteria</taxon>
        <taxon>Oceanospirillales</taxon>
        <taxon>Oceanospirillaceae</taxon>
        <taxon>Oceanospirillum</taxon>
    </lineage>
</organism>
<evidence type="ECO:0000259" key="1">
    <source>
        <dbReference type="SMART" id="SM00507"/>
    </source>
</evidence>
<dbReference type="EMBL" id="MTSM01000107">
    <property type="protein sequence ID" value="OPX54023.1"/>
    <property type="molecule type" value="Genomic_DNA"/>
</dbReference>
<evidence type="ECO:0000313" key="2">
    <source>
        <dbReference type="EMBL" id="OPX54023.1"/>
    </source>
</evidence>
<keyword evidence="3" id="KW-1185">Reference proteome</keyword>
<sequence>MGVLNMNWVKIKGYEEFYEISSNGEIRSKDRTVTDKIGRTRSWNGKVLNPDIAPNGYYRVTFSINRKRKQFYVHRLIAEYFIPNPDNLPQVNHIDGNKLNNSLDNLEWVTVQDNVIHA</sequence>
<dbReference type="Pfam" id="PF13392">
    <property type="entry name" value="HNH_3"/>
    <property type="match status" value="1"/>
</dbReference>
<dbReference type="InterPro" id="IPR044925">
    <property type="entry name" value="His-Me_finger_sf"/>
</dbReference>
<name>A0A1V4T0A0_9GAMM</name>
<comment type="caution">
    <text evidence="2">The sequence shown here is derived from an EMBL/GenBank/DDBJ whole genome shotgun (WGS) entry which is preliminary data.</text>
</comment>
<proteinExistence type="predicted"/>
<dbReference type="Proteomes" id="UP000191418">
    <property type="component" value="Unassembled WGS sequence"/>
</dbReference>
<reference evidence="2 3" key="1">
    <citation type="submission" date="2017-01" db="EMBL/GenBank/DDBJ databases">
        <title>Genome Sequencing of a Marine Spirillum, Oceanospirillum multiglobuliferum ATCC 33336, from Japan.</title>
        <authorList>
            <person name="Carney J.G."/>
            <person name="Trachtenberg A.M."/>
            <person name="Rheaume B.A."/>
            <person name="Linnane J.D."/>
            <person name="Pitts N.L."/>
            <person name="Mykles D.L."/>
            <person name="Maclea K.S."/>
        </authorList>
    </citation>
    <scope>NUCLEOTIDE SEQUENCE [LARGE SCALE GENOMIC DNA]</scope>
    <source>
        <strain evidence="2 3">ATCC 33336</strain>
    </source>
</reference>
<dbReference type="SMART" id="SM00507">
    <property type="entry name" value="HNHc"/>
    <property type="match status" value="1"/>
</dbReference>
<dbReference type="AlphaFoldDB" id="A0A1V4T0A0"/>
<dbReference type="InterPro" id="IPR010902">
    <property type="entry name" value="NUMOD4"/>
</dbReference>
<gene>
    <name evidence="2" type="ORF">BTE48_16415</name>
</gene>
<dbReference type="SUPFAM" id="SSF54060">
    <property type="entry name" value="His-Me finger endonucleases"/>
    <property type="match status" value="1"/>
</dbReference>
<dbReference type="Gene3D" id="3.90.75.20">
    <property type="match status" value="1"/>
</dbReference>
<dbReference type="InterPro" id="IPR003615">
    <property type="entry name" value="HNH_nuc"/>
</dbReference>
<accession>A0A1V4T0A0</accession>
<protein>
    <recommendedName>
        <fullName evidence="1">HNH nuclease domain-containing protein</fullName>
    </recommendedName>
</protein>